<dbReference type="InterPro" id="IPR036097">
    <property type="entry name" value="HisK_dim/P_sf"/>
</dbReference>
<dbReference type="InterPro" id="IPR013515">
    <property type="entry name" value="Phytochrome_cen-reg"/>
</dbReference>
<evidence type="ECO:0000256" key="5">
    <source>
        <dbReference type="ARBA" id="ARBA00022553"/>
    </source>
</evidence>
<evidence type="ECO:0000256" key="11">
    <source>
        <dbReference type="ARBA" id="ARBA00022991"/>
    </source>
</evidence>
<dbReference type="SMART" id="SM00388">
    <property type="entry name" value="HisKA"/>
    <property type="match status" value="1"/>
</dbReference>
<evidence type="ECO:0000256" key="8">
    <source>
        <dbReference type="ARBA" id="ARBA00022741"/>
    </source>
</evidence>
<dbReference type="Pfam" id="PF02518">
    <property type="entry name" value="HATPase_c"/>
    <property type="match status" value="1"/>
</dbReference>
<dbReference type="PANTHER" id="PTHR43065:SF10">
    <property type="entry name" value="PEROXIDE STRESS-ACTIVATED HISTIDINE KINASE MAK3"/>
    <property type="match status" value="1"/>
</dbReference>
<dbReference type="Proteomes" id="UP000217005">
    <property type="component" value="Unassembled WGS sequence"/>
</dbReference>
<dbReference type="Pfam" id="PF08446">
    <property type="entry name" value="PAS_2"/>
    <property type="match status" value="1"/>
</dbReference>
<dbReference type="PANTHER" id="PTHR43065">
    <property type="entry name" value="SENSOR HISTIDINE KINASE"/>
    <property type="match status" value="1"/>
</dbReference>
<evidence type="ECO:0000313" key="16">
    <source>
        <dbReference type="EMBL" id="OZI36555.1"/>
    </source>
</evidence>
<comment type="catalytic activity">
    <reaction evidence="1">
        <text>ATP + protein L-histidine = ADP + protein N-phospho-L-histidine.</text>
        <dbReference type="EC" id="2.7.13.3"/>
    </reaction>
</comment>
<dbReference type="InterPro" id="IPR003594">
    <property type="entry name" value="HATPase_dom"/>
</dbReference>
<dbReference type="SUPFAM" id="SSF55781">
    <property type="entry name" value="GAF domain-like"/>
    <property type="match status" value="2"/>
</dbReference>
<dbReference type="GO" id="GO:0000155">
    <property type="term" value="F:phosphorelay sensor kinase activity"/>
    <property type="evidence" value="ECO:0007669"/>
    <property type="project" value="InterPro"/>
</dbReference>
<organism evidence="16 17">
    <name type="scientific">Bordetella genomosp. 1</name>
    <dbReference type="NCBI Taxonomy" id="1395607"/>
    <lineage>
        <taxon>Bacteria</taxon>
        <taxon>Pseudomonadati</taxon>
        <taxon>Pseudomonadota</taxon>
        <taxon>Betaproteobacteria</taxon>
        <taxon>Burkholderiales</taxon>
        <taxon>Alcaligenaceae</taxon>
        <taxon>Bordetella</taxon>
    </lineage>
</organism>
<keyword evidence="5" id="KW-0597">Phosphoprotein</keyword>
<keyword evidence="6" id="KW-0716">Sensory transduction</keyword>
<dbReference type="SUPFAM" id="SSF55874">
    <property type="entry name" value="ATPase domain of HSP90 chaperone/DNA topoisomerase II/histidine kinase"/>
    <property type="match status" value="1"/>
</dbReference>
<comment type="caution">
    <text evidence="16">The sequence shown here is derived from an EMBL/GenBank/DDBJ whole genome shotgun (WGS) entry which is preliminary data.</text>
</comment>
<keyword evidence="12" id="KW-0902">Two-component regulatory system</keyword>
<evidence type="ECO:0000256" key="13">
    <source>
        <dbReference type="ARBA" id="ARBA00023170"/>
    </source>
</evidence>
<dbReference type="PRINTS" id="PR01033">
    <property type="entry name" value="PHYTOCHROME"/>
</dbReference>
<keyword evidence="4" id="KW-0600">Photoreceptor protein</keyword>
<dbReference type="InterPro" id="IPR036890">
    <property type="entry name" value="HATPase_C_sf"/>
</dbReference>
<dbReference type="AlphaFoldDB" id="A0A261SHB2"/>
<accession>A0A261SHB2</accession>
<sequence>MNPNPPNAPAVTLANCDSEPIHIPGAIQPQGALIAIDRGGVLRHVSTNASAALGQTLVLGQALMLNALPRPLDRHVADWLRTPADEEPTFDPFDMVAGAERYDVVAHQNVDGLIVIEFERCALEQSFLTQSLHRSYRSIEQLRRQRSVEGLLTLAVREVRRVTGFDRVMAYRFHPDDSGEIVREERRADLDDWEGRRYPAADIPAQARRLYTVNTLRLIADAHYQPVRILADRADATPLDLSHSVLRSVSPIHIEYMNNMGVRASMSISLVIGGKLWGMIACHHLSPRHVPYSVRMACEVLAQVLSASISTFESAARAERRRIDSALISRLTERASDQDDMHLALTRGDETPAHLLPCDAALCLWGNSVTVFSGIAPRGELTGILAALDKSGQRMVISTSIQRDFPELQTELVPYAGLMACKFDTLANGWLVWLRKEQVETLVWGGKPEKQYAYGTQGPRLTPRGSFEAWRETVRHTSLPWLAHEVEAADDLRDELSHISASRVADIDRARTALLAMLGHDLRDPLQSISMAATLLSRTDAGAKMGERIRYSSGRMQRLISQVLDLSRLQGGVGLGLQHGLCDLSQLIANLIDEKRHAFPGVMILPEVEPELILWADADRIVQVLANLLSNARQHGTQRQPIRVHAQRAGDEVVLRVTNHGAPIPDDVRSHLFSAFKPESAGQSRNRSGLGLGLYIADQIVRAHEGTLVLSCGDGLVTFTVTLPAAQGMDAGDTPDPSHTPGGTS</sequence>
<evidence type="ECO:0000259" key="14">
    <source>
        <dbReference type="PROSITE" id="PS50046"/>
    </source>
</evidence>
<keyword evidence="9 16" id="KW-0418">Kinase</keyword>
<dbReference type="GO" id="GO:0009881">
    <property type="term" value="F:photoreceptor activity"/>
    <property type="evidence" value="ECO:0007669"/>
    <property type="project" value="UniProtKB-KW"/>
</dbReference>
<feature type="domain" description="Phytochrome chromophore attachment site" evidence="14">
    <location>
        <begin position="147"/>
        <end position="303"/>
    </location>
</feature>
<evidence type="ECO:0000256" key="2">
    <source>
        <dbReference type="ARBA" id="ARBA00006402"/>
    </source>
</evidence>
<feature type="domain" description="Histidine kinase" evidence="15">
    <location>
        <begin position="517"/>
        <end position="727"/>
    </location>
</feature>
<dbReference type="Pfam" id="PF00360">
    <property type="entry name" value="PHY"/>
    <property type="match status" value="1"/>
</dbReference>
<dbReference type="Gene3D" id="3.30.450.40">
    <property type="match status" value="1"/>
</dbReference>
<dbReference type="CDD" id="cd00082">
    <property type="entry name" value="HisKA"/>
    <property type="match status" value="1"/>
</dbReference>
<evidence type="ECO:0000256" key="7">
    <source>
        <dbReference type="ARBA" id="ARBA00022679"/>
    </source>
</evidence>
<dbReference type="InterPro" id="IPR001294">
    <property type="entry name" value="Phytochrome"/>
</dbReference>
<dbReference type="GO" id="GO:0005524">
    <property type="term" value="F:ATP binding"/>
    <property type="evidence" value="ECO:0007669"/>
    <property type="project" value="UniProtKB-KW"/>
</dbReference>
<dbReference type="RefSeq" id="WP_094827359.1">
    <property type="nucleotide sequence ID" value="NZ_NEVL01000003.1"/>
</dbReference>
<dbReference type="Pfam" id="PF01590">
    <property type="entry name" value="GAF"/>
    <property type="match status" value="1"/>
</dbReference>
<dbReference type="SMART" id="SM00387">
    <property type="entry name" value="HATPase_c"/>
    <property type="match status" value="1"/>
</dbReference>
<dbReference type="Pfam" id="PF00512">
    <property type="entry name" value="HisKA"/>
    <property type="match status" value="1"/>
</dbReference>
<keyword evidence="10" id="KW-0067">ATP-binding</keyword>
<keyword evidence="7" id="KW-0808">Transferase</keyword>
<dbReference type="SMART" id="SM00065">
    <property type="entry name" value="GAF"/>
    <property type="match status" value="1"/>
</dbReference>
<dbReference type="InterPro" id="IPR003018">
    <property type="entry name" value="GAF"/>
</dbReference>
<keyword evidence="8" id="KW-0547">Nucleotide-binding</keyword>
<evidence type="ECO:0000259" key="15">
    <source>
        <dbReference type="PROSITE" id="PS50109"/>
    </source>
</evidence>
<dbReference type="Gene3D" id="3.30.450.270">
    <property type="match status" value="1"/>
</dbReference>
<comment type="similarity">
    <text evidence="2">In the N-terminal section; belongs to the phytochrome family.</text>
</comment>
<dbReference type="EC" id="2.7.13.3" evidence="3"/>
<dbReference type="InterPro" id="IPR029016">
    <property type="entry name" value="GAF-like_dom_sf"/>
</dbReference>
<dbReference type="GO" id="GO:0006355">
    <property type="term" value="P:regulation of DNA-templated transcription"/>
    <property type="evidence" value="ECO:0007669"/>
    <property type="project" value="InterPro"/>
</dbReference>
<dbReference type="InterPro" id="IPR035965">
    <property type="entry name" value="PAS-like_dom_sf"/>
</dbReference>
<evidence type="ECO:0000256" key="3">
    <source>
        <dbReference type="ARBA" id="ARBA00012438"/>
    </source>
</evidence>
<keyword evidence="13" id="KW-0675">Receptor</keyword>
<evidence type="ECO:0000256" key="4">
    <source>
        <dbReference type="ARBA" id="ARBA00022543"/>
    </source>
</evidence>
<dbReference type="SUPFAM" id="SSF47384">
    <property type="entry name" value="Homodimeric domain of signal transducing histidine kinase"/>
    <property type="match status" value="1"/>
</dbReference>
<dbReference type="Gene3D" id="1.10.287.130">
    <property type="match status" value="1"/>
</dbReference>
<dbReference type="PROSITE" id="PS50109">
    <property type="entry name" value="HIS_KIN"/>
    <property type="match status" value="1"/>
</dbReference>
<dbReference type="InterPro" id="IPR003661">
    <property type="entry name" value="HisK_dim/P_dom"/>
</dbReference>
<dbReference type="InterPro" id="IPR016132">
    <property type="entry name" value="Phyto_chromo_attachment"/>
</dbReference>
<dbReference type="SUPFAM" id="SSF55785">
    <property type="entry name" value="PYP-like sensor domain (PAS domain)"/>
    <property type="match status" value="1"/>
</dbReference>
<gene>
    <name evidence="16" type="ORF">CEG14_16380</name>
</gene>
<evidence type="ECO:0000256" key="9">
    <source>
        <dbReference type="ARBA" id="ARBA00022777"/>
    </source>
</evidence>
<evidence type="ECO:0000313" key="17">
    <source>
        <dbReference type="Proteomes" id="UP000217005"/>
    </source>
</evidence>
<evidence type="ECO:0000256" key="12">
    <source>
        <dbReference type="ARBA" id="ARBA00023012"/>
    </source>
</evidence>
<evidence type="ECO:0000256" key="10">
    <source>
        <dbReference type="ARBA" id="ARBA00022840"/>
    </source>
</evidence>
<dbReference type="GO" id="GO:0009584">
    <property type="term" value="P:detection of visible light"/>
    <property type="evidence" value="ECO:0007669"/>
    <property type="project" value="InterPro"/>
</dbReference>
<dbReference type="PROSITE" id="PS50046">
    <property type="entry name" value="PHYTOCHROME_2"/>
    <property type="match status" value="1"/>
</dbReference>
<dbReference type="OrthoDB" id="9808408at2"/>
<dbReference type="InterPro" id="IPR043150">
    <property type="entry name" value="Phytochrome_PHY_sf"/>
</dbReference>
<evidence type="ECO:0000256" key="6">
    <source>
        <dbReference type="ARBA" id="ARBA00022606"/>
    </source>
</evidence>
<dbReference type="EMBL" id="NEVL01000003">
    <property type="protein sequence ID" value="OZI36555.1"/>
    <property type="molecule type" value="Genomic_DNA"/>
</dbReference>
<evidence type="ECO:0000256" key="1">
    <source>
        <dbReference type="ARBA" id="ARBA00000085"/>
    </source>
</evidence>
<dbReference type="InterPro" id="IPR013654">
    <property type="entry name" value="PAS_2"/>
</dbReference>
<name>A0A261SHB2_9BORD</name>
<reference evidence="16 17" key="1">
    <citation type="submission" date="2017-05" db="EMBL/GenBank/DDBJ databases">
        <title>Complete and WGS of Bordetella genogroups.</title>
        <authorList>
            <person name="Spilker T."/>
            <person name="LiPuma J."/>
        </authorList>
    </citation>
    <scope>NUCLEOTIDE SEQUENCE [LARGE SCALE GENOMIC DNA]</scope>
    <source>
        <strain evidence="16 17">AU17610</strain>
    </source>
</reference>
<dbReference type="InterPro" id="IPR005467">
    <property type="entry name" value="His_kinase_dom"/>
</dbReference>
<dbReference type="Gene3D" id="3.30.565.10">
    <property type="entry name" value="Histidine kinase-like ATPase, C-terminal domain"/>
    <property type="match status" value="1"/>
</dbReference>
<protein>
    <recommendedName>
        <fullName evidence="3">histidine kinase</fullName>
        <ecNumber evidence="3">2.7.13.3</ecNumber>
    </recommendedName>
</protein>
<proteinExistence type="inferred from homology"/>
<keyword evidence="11" id="KW-0157">Chromophore</keyword>
<dbReference type="Gene3D" id="3.30.450.20">
    <property type="entry name" value="PAS domain"/>
    <property type="match status" value="1"/>
</dbReference>